<comment type="similarity">
    <text evidence="6">Belongs to the cullin family.</text>
</comment>
<keyword evidence="3" id="KW-0498">Mitosis</keyword>
<dbReference type="SMART" id="SM00182">
    <property type="entry name" value="CULLIN"/>
    <property type="match status" value="1"/>
</dbReference>
<dbReference type="Pfam" id="PF25773">
    <property type="entry name" value="TPR_ANAPC2"/>
    <property type="match status" value="1"/>
</dbReference>
<dbReference type="eggNOG" id="KOG2165">
    <property type="taxonomic scope" value="Eukaryota"/>
</dbReference>
<dbReference type="GeneID" id="8198040"/>
<dbReference type="SUPFAM" id="SSF46785">
    <property type="entry name" value="Winged helix' DNA-binding domain"/>
    <property type="match status" value="1"/>
</dbReference>
<dbReference type="SMART" id="SM01013">
    <property type="entry name" value="APC2"/>
    <property type="match status" value="1"/>
</dbReference>
<reference evidence="8 9" key="1">
    <citation type="journal article" date="2009" name="Nat. Biotechnol.">
        <title>Genome sequence of the recombinant protein production host Pichia pastoris.</title>
        <authorList>
            <person name="De Schutter K."/>
            <person name="Lin Y.C."/>
            <person name="Tiels P."/>
            <person name="Van Hecke A."/>
            <person name="Glinka S."/>
            <person name="Weber-Lehmann J."/>
            <person name="Rouze P."/>
            <person name="Van de Peer Y."/>
            <person name="Callewaert N."/>
        </authorList>
    </citation>
    <scope>NUCLEOTIDE SEQUENCE [LARGE SCALE GENOMIC DNA]</scope>
    <source>
        <strain evidence="9">GS115 / ATCC 20864</strain>
    </source>
</reference>
<keyword evidence="9" id="KW-1185">Reference proteome</keyword>
<dbReference type="InterPro" id="IPR044554">
    <property type="entry name" value="ANAPC2"/>
</dbReference>
<dbReference type="SUPFAM" id="SSF75632">
    <property type="entry name" value="Cullin homology domain"/>
    <property type="match status" value="1"/>
</dbReference>
<dbReference type="SMR" id="C4R167"/>
<sequence>MSLRPLDRSAFLSVFQSENVLPDLQQDWELVKEWINQSLECQGSTKDPPLRIRTSLRSLNNQHSSGPHLRELFLRVFRRYPIVVDGSLYNRLRAVKAVNRKVVEIVRCMNLDENDRSAVERATNAVLQRTIRECPTLEKDLESMILIVLNGQDSYEEERAFKAMKLIHMGDYLGELTVQLIRAKLASYINITYGGKWDHYVLPELRSWLYEWLLPRIYRIIDPNSFRADSWIQVIYDELITIRINESFDIVENFDIAEPCLEEMKNCLIHTHVREHLVSYFTKLCQERLLHAGINTSTIISFYLLVIKAFLKLDPRGVLLDKVCRPIKHYLRDRDDTVKRIVKALLDENSNELGQLSKELSKPPLAETHFIHDLRDLHWVPDPSEALPDFKKNKISDIIESLISIFDSKNVFVNEFVSIISSQLLDLTSYDFADISHKIDLLKVRFGENEFNSLNVMIKDVNDSKIIDRKIHKNCATIPENLHSSIISHLFWPQLEKDRFLLPLEVSNSIENYVKEFSTVKPERSIEPIHSQGRVTLSIDVNDQTRSFTVTPDKAAVILKFSADDSSRISWEIEKLSEELQMDIALLQKNLQFWRQKNILQQSGSVWSSVTSFEEQESGVSEDTNAHDHNDQEELAETMQKYWPFIVGMLTNLGPTALSQMHSFLKMLVPQETPYNATEKQLELYLHSCIEEEKLEVNGDKYKLKK</sequence>
<dbReference type="FunCoup" id="C4R167">
    <property type="interactions" value="649"/>
</dbReference>
<keyword evidence="5" id="KW-0131">Cell cycle</keyword>
<dbReference type="AlphaFoldDB" id="C4R167"/>
<evidence type="ECO:0000313" key="9">
    <source>
        <dbReference type="Proteomes" id="UP000000314"/>
    </source>
</evidence>
<dbReference type="InterPro" id="IPR036388">
    <property type="entry name" value="WH-like_DNA-bd_sf"/>
</dbReference>
<proteinExistence type="inferred from homology"/>
<evidence type="ECO:0000259" key="7">
    <source>
        <dbReference type="PROSITE" id="PS50069"/>
    </source>
</evidence>
<dbReference type="OrthoDB" id="5581181at2759"/>
<evidence type="ECO:0000256" key="1">
    <source>
        <dbReference type="ARBA" id="ARBA00016068"/>
    </source>
</evidence>
<dbReference type="GO" id="GO:0005680">
    <property type="term" value="C:anaphase-promoting complex"/>
    <property type="evidence" value="ECO:0007669"/>
    <property type="project" value="TreeGrafter"/>
</dbReference>
<dbReference type="EMBL" id="FN392320">
    <property type="protein sequence ID" value="CAY69241.1"/>
    <property type="molecule type" value="Genomic_DNA"/>
</dbReference>
<evidence type="ECO:0000256" key="3">
    <source>
        <dbReference type="ARBA" id="ARBA00022776"/>
    </source>
</evidence>
<dbReference type="Proteomes" id="UP000000314">
    <property type="component" value="Chromosome 2"/>
</dbReference>
<dbReference type="InterPro" id="IPR036390">
    <property type="entry name" value="WH_DNA-bd_sf"/>
</dbReference>
<dbReference type="InterPro" id="IPR057975">
    <property type="entry name" value="TPR_ANAPC2"/>
</dbReference>
<dbReference type="PANTHER" id="PTHR45957">
    <property type="entry name" value="ANAPHASE-PROMOTING COMPLEX SUBUNIT 2"/>
    <property type="match status" value="1"/>
</dbReference>
<dbReference type="HOGENOM" id="CLU_007149_4_0_1"/>
<evidence type="ECO:0000256" key="5">
    <source>
        <dbReference type="ARBA" id="ARBA00023306"/>
    </source>
</evidence>
<dbReference type="RefSeq" id="XP_002491521.1">
    <property type="nucleotide sequence ID" value="XM_002491476.1"/>
</dbReference>
<dbReference type="GO" id="GO:0070979">
    <property type="term" value="P:protein K11-linked ubiquitination"/>
    <property type="evidence" value="ECO:0007669"/>
    <property type="project" value="TreeGrafter"/>
</dbReference>
<gene>
    <name evidence="8" type="ordered locus">PAS_chr2-1_0604</name>
</gene>
<keyword evidence="4" id="KW-0833">Ubl conjugation pathway</keyword>
<dbReference type="Gene3D" id="3.30.230.130">
    <property type="entry name" value="Cullin, Chain C, Domain 2"/>
    <property type="match status" value="1"/>
</dbReference>
<dbReference type="Gene3D" id="1.10.10.10">
    <property type="entry name" value="Winged helix-like DNA-binding domain superfamily/Winged helix DNA-binding domain"/>
    <property type="match status" value="1"/>
</dbReference>
<dbReference type="InterPro" id="IPR059120">
    <property type="entry name" value="Cullin-like_AB"/>
</dbReference>
<dbReference type="Pfam" id="PF26557">
    <property type="entry name" value="Cullin_AB"/>
    <property type="match status" value="1"/>
</dbReference>
<protein>
    <recommendedName>
        <fullName evidence="1">Anaphase-promoting complex subunit 2</fullName>
    </recommendedName>
</protein>
<dbReference type="InterPro" id="IPR014786">
    <property type="entry name" value="ANAPC2_C"/>
</dbReference>
<dbReference type="KEGG" id="ppa:PAS_chr2-1_0604"/>
<dbReference type="PANTHER" id="PTHR45957:SF1">
    <property type="entry name" value="ANAPHASE-PROMOTING COMPLEX SUBUNIT 2"/>
    <property type="match status" value="1"/>
</dbReference>
<accession>C4R167</accession>
<evidence type="ECO:0000256" key="4">
    <source>
        <dbReference type="ARBA" id="ARBA00022786"/>
    </source>
</evidence>
<evidence type="ECO:0000256" key="2">
    <source>
        <dbReference type="ARBA" id="ARBA00022618"/>
    </source>
</evidence>
<evidence type="ECO:0000313" key="8">
    <source>
        <dbReference type="EMBL" id="CAY69241.1"/>
    </source>
</evidence>
<dbReference type="GO" id="GO:0007091">
    <property type="term" value="P:metaphase/anaphase transition of mitotic cell cycle"/>
    <property type="evidence" value="ECO:0007669"/>
    <property type="project" value="TreeGrafter"/>
</dbReference>
<dbReference type="InterPro" id="IPR016158">
    <property type="entry name" value="Cullin_homology"/>
</dbReference>
<dbReference type="PROSITE" id="PS50069">
    <property type="entry name" value="CULLIN_2"/>
    <property type="match status" value="1"/>
</dbReference>
<dbReference type="STRING" id="644223.C4R167"/>
<feature type="domain" description="Cullin family profile" evidence="7">
    <location>
        <begin position="361"/>
        <end position="595"/>
    </location>
</feature>
<evidence type="ECO:0000256" key="6">
    <source>
        <dbReference type="PROSITE-ProRule" id="PRU00330"/>
    </source>
</evidence>
<dbReference type="Pfam" id="PF08672">
    <property type="entry name" value="ANAPC2"/>
    <property type="match status" value="1"/>
</dbReference>
<name>C4R167_KOMPG</name>
<organism evidence="8 9">
    <name type="scientific">Komagataella phaffii (strain GS115 / ATCC 20864)</name>
    <name type="common">Yeast</name>
    <name type="synonym">Pichia pastoris</name>
    <dbReference type="NCBI Taxonomy" id="644223"/>
    <lineage>
        <taxon>Eukaryota</taxon>
        <taxon>Fungi</taxon>
        <taxon>Dikarya</taxon>
        <taxon>Ascomycota</taxon>
        <taxon>Saccharomycotina</taxon>
        <taxon>Pichiomycetes</taxon>
        <taxon>Pichiales</taxon>
        <taxon>Pichiaceae</taxon>
        <taxon>Komagataella</taxon>
    </lineage>
</organism>
<dbReference type="OMA" id="TYFMYET"/>
<keyword evidence="2" id="KW-0132">Cell division</keyword>
<dbReference type="InterPro" id="IPR036317">
    <property type="entry name" value="Cullin_homology_sf"/>
</dbReference>
<dbReference type="InParanoid" id="C4R167"/>